<proteinExistence type="predicted"/>
<accession>A0A286A6W8</accession>
<gene>
    <name evidence="1" type="ORF">SAMN06297358_2630</name>
</gene>
<keyword evidence="2" id="KW-1185">Reference proteome</keyword>
<evidence type="ECO:0000313" key="2">
    <source>
        <dbReference type="Proteomes" id="UP000219281"/>
    </source>
</evidence>
<protein>
    <recommendedName>
        <fullName evidence="3">TerB family tellurite resistance protein</fullName>
    </recommendedName>
</protein>
<dbReference type="RefSeq" id="WP_097132472.1">
    <property type="nucleotide sequence ID" value="NZ_OCMT01000003.1"/>
</dbReference>
<organism evidence="1 2">
    <name type="scientific">Pedobacter xixiisoli</name>
    <dbReference type="NCBI Taxonomy" id="1476464"/>
    <lineage>
        <taxon>Bacteria</taxon>
        <taxon>Pseudomonadati</taxon>
        <taxon>Bacteroidota</taxon>
        <taxon>Sphingobacteriia</taxon>
        <taxon>Sphingobacteriales</taxon>
        <taxon>Sphingobacteriaceae</taxon>
        <taxon>Pedobacter</taxon>
    </lineage>
</organism>
<name>A0A286A6W8_9SPHI</name>
<evidence type="ECO:0000313" key="1">
    <source>
        <dbReference type="EMBL" id="SOD17673.1"/>
    </source>
</evidence>
<reference evidence="2" key="1">
    <citation type="submission" date="2017-09" db="EMBL/GenBank/DDBJ databases">
        <authorList>
            <person name="Varghese N."/>
            <person name="Submissions S."/>
        </authorList>
    </citation>
    <scope>NUCLEOTIDE SEQUENCE [LARGE SCALE GENOMIC DNA]</scope>
    <source>
        <strain evidence="2">CGMCC 1.12803</strain>
    </source>
</reference>
<sequence length="223" mass="25671">MAQLLKTENSFDMRTIALNMLVFLLLAIINNGNAQTKEAQQLALNIQKLNQMRTMLNQIRNGYQIVSQGYKQIKNISKDDFTIHSNHLNGLLNVSPTVRNYSRVATTMQYQYRLVSECRNSYARFTANKQFSSSELSYMANVHKRLLDQSFQNLQELTTILSSGKTRMSDDERLQAIDRIYLEMENKLGFLQKFNSSASTLSKLRMAEKSDAQAIEKLYGIKF</sequence>
<dbReference type="AlphaFoldDB" id="A0A286A6W8"/>
<evidence type="ECO:0008006" key="3">
    <source>
        <dbReference type="Google" id="ProtNLM"/>
    </source>
</evidence>
<dbReference type="Proteomes" id="UP000219281">
    <property type="component" value="Unassembled WGS sequence"/>
</dbReference>
<dbReference type="EMBL" id="OCMT01000003">
    <property type="protein sequence ID" value="SOD17673.1"/>
    <property type="molecule type" value="Genomic_DNA"/>
</dbReference>